<keyword evidence="5 10" id="KW-0145">Chemotaxis</keyword>
<evidence type="ECO:0000256" key="6">
    <source>
        <dbReference type="ARBA" id="ARBA00022692"/>
    </source>
</evidence>
<dbReference type="Proteomes" id="UP001239782">
    <property type="component" value="Chromosome"/>
</dbReference>
<keyword evidence="9 10" id="KW-0472">Membrane</keyword>
<evidence type="ECO:0000313" key="12">
    <source>
        <dbReference type="EMBL" id="WMS86417.1"/>
    </source>
</evidence>
<gene>
    <name evidence="12" type="ORF">Q9312_14440</name>
</gene>
<evidence type="ECO:0000256" key="11">
    <source>
        <dbReference type="SAM" id="SignalP"/>
    </source>
</evidence>
<dbReference type="Pfam" id="PF03748">
    <property type="entry name" value="FliL"/>
    <property type="match status" value="1"/>
</dbReference>
<dbReference type="GO" id="GO:0006935">
    <property type="term" value="P:chemotaxis"/>
    <property type="evidence" value="ECO:0007669"/>
    <property type="project" value="UniProtKB-KW"/>
</dbReference>
<evidence type="ECO:0000313" key="13">
    <source>
        <dbReference type="Proteomes" id="UP001239782"/>
    </source>
</evidence>
<evidence type="ECO:0000256" key="4">
    <source>
        <dbReference type="ARBA" id="ARBA00022475"/>
    </source>
</evidence>
<keyword evidence="6" id="KW-0812">Transmembrane</keyword>
<evidence type="ECO:0000256" key="8">
    <source>
        <dbReference type="ARBA" id="ARBA00022989"/>
    </source>
</evidence>
<sequence length="136" mass="15684">MRTNPYLLLISLCLAASFLHAQEEPEPVKEVHYFDLDPNIITNYQKPPSRRLGFITIDVQFQVSSVANLDALEYHKPLIEDTLIDVINSQDETIIKDIAQRNAIRDKIKQRLSAVLKEETGEPIIEDVLFTKFIYQ</sequence>
<dbReference type="InterPro" id="IPR005503">
    <property type="entry name" value="FliL"/>
</dbReference>
<keyword evidence="10" id="KW-0997">Cell inner membrane</keyword>
<keyword evidence="4" id="KW-1003">Cell membrane</keyword>
<dbReference type="KEGG" id="plei:Q9312_14440"/>
<keyword evidence="13" id="KW-1185">Reference proteome</keyword>
<dbReference type="GO" id="GO:0009425">
    <property type="term" value="C:bacterial-type flagellum basal body"/>
    <property type="evidence" value="ECO:0007669"/>
    <property type="project" value="InterPro"/>
</dbReference>
<evidence type="ECO:0000256" key="5">
    <source>
        <dbReference type="ARBA" id="ARBA00022500"/>
    </source>
</evidence>
<dbReference type="AlphaFoldDB" id="A0AA51RRV6"/>
<evidence type="ECO:0000256" key="2">
    <source>
        <dbReference type="ARBA" id="ARBA00004162"/>
    </source>
</evidence>
<protein>
    <recommendedName>
        <fullName evidence="10">Flagellar protein FliL</fullName>
    </recommendedName>
</protein>
<keyword evidence="7 10" id="KW-0283">Flagellar rotation</keyword>
<keyword evidence="11" id="KW-0732">Signal</keyword>
<dbReference type="EMBL" id="CP133548">
    <property type="protein sequence ID" value="WMS86417.1"/>
    <property type="molecule type" value="Genomic_DNA"/>
</dbReference>
<comment type="subcellular location">
    <subcellularLocation>
        <location evidence="10">Cell inner membrane</location>
    </subcellularLocation>
    <subcellularLocation>
        <location evidence="2">Cell membrane</location>
        <topology evidence="2">Single-pass membrane protein</topology>
    </subcellularLocation>
</comment>
<name>A0AA51RRV6_9GAMM</name>
<dbReference type="PANTHER" id="PTHR35091:SF5">
    <property type="entry name" value="FLAGELLAR PROTEIN FLIL"/>
    <property type="match status" value="1"/>
</dbReference>
<feature type="chain" id="PRO_5041342151" description="Flagellar protein FliL" evidence="11">
    <location>
        <begin position="22"/>
        <end position="136"/>
    </location>
</feature>
<keyword evidence="12" id="KW-0282">Flagellum</keyword>
<evidence type="ECO:0000256" key="7">
    <source>
        <dbReference type="ARBA" id="ARBA00022779"/>
    </source>
</evidence>
<comment type="function">
    <text evidence="1 10">Controls the rotational direction of flagella during chemotaxis.</text>
</comment>
<keyword evidence="12" id="KW-0969">Cilium</keyword>
<dbReference type="PANTHER" id="PTHR35091">
    <property type="entry name" value="FLAGELLAR PROTEIN FLIL"/>
    <property type="match status" value="1"/>
</dbReference>
<evidence type="ECO:0000256" key="9">
    <source>
        <dbReference type="ARBA" id="ARBA00023136"/>
    </source>
</evidence>
<keyword evidence="8" id="KW-1133">Transmembrane helix</keyword>
<organism evidence="12 13">
    <name type="scientific">Pleionea litopenaei</name>
    <dbReference type="NCBI Taxonomy" id="3070815"/>
    <lineage>
        <taxon>Bacteria</taxon>
        <taxon>Pseudomonadati</taxon>
        <taxon>Pseudomonadota</taxon>
        <taxon>Gammaproteobacteria</taxon>
        <taxon>Oceanospirillales</taxon>
        <taxon>Pleioneaceae</taxon>
        <taxon>Pleionea</taxon>
    </lineage>
</organism>
<feature type="signal peptide" evidence="11">
    <location>
        <begin position="1"/>
        <end position="21"/>
    </location>
</feature>
<accession>A0AA51RRV6</accession>
<dbReference type="GO" id="GO:0005886">
    <property type="term" value="C:plasma membrane"/>
    <property type="evidence" value="ECO:0007669"/>
    <property type="project" value="UniProtKB-SubCell"/>
</dbReference>
<evidence type="ECO:0000256" key="1">
    <source>
        <dbReference type="ARBA" id="ARBA00002254"/>
    </source>
</evidence>
<evidence type="ECO:0000256" key="3">
    <source>
        <dbReference type="ARBA" id="ARBA00008281"/>
    </source>
</evidence>
<reference evidence="12 13" key="1">
    <citation type="submission" date="2023-08" db="EMBL/GenBank/DDBJ databases">
        <title>Pleionea litopenaei sp. nov., isolated from stomach of juvenile Litopenaeus vannamei.</title>
        <authorList>
            <person name="Rho A.M."/>
            <person name="Hwang C.Y."/>
        </authorList>
    </citation>
    <scope>NUCLEOTIDE SEQUENCE [LARGE SCALE GENOMIC DNA]</scope>
    <source>
        <strain evidence="12 13">HL-JVS1</strain>
    </source>
</reference>
<evidence type="ECO:0000256" key="10">
    <source>
        <dbReference type="RuleBase" id="RU364125"/>
    </source>
</evidence>
<dbReference type="GO" id="GO:0071978">
    <property type="term" value="P:bacterial-type flagellum-dependent swarming motility"/>
    <property type="evidence" value="ECO:0007669"/>
    <property type="project" value="TreeGrafter"/>
</dbReference>
<comment type="similarity">
    <text evidence="3 10">Belongs to the FliL family.</text>
</comment>
<keyword evidence="12" id="KW-0966">Cell projection</keyword>
<dbReference type="RefSeq" id="WP_309201562.1">
    <property type="nucleotide sequence ID" value="NZ_CP133548.1"/>
</dbReference>
<proteinExistence type="inferred from homology"/>